<organism evidence="2 3">
    <name type="scientific">Dactylosporangium roseum</name>
    <dbReference type="NCBI Taxonomy" id="47989"/>
    <lineage>
        <taxon>Bacteria</taxon>
        <taxon>Bacillati</taxon>
        <taxon>Actinomycetota</taxon>
        <taxon>Actinomycetes</taxon>
        <taxon>Micromonosporales</taxon>
        <taxon>Micromonosporaceae</taxon>
        <taxon>Dactylosporangium</taxon>
    </lineage>
</organism>
<sequence>MDLDAYTMDWLDGQTRAPSGEKPGRHELDLYRKSMGRVTDVFLALGKAGRIDLAEKVLRDERRIGYTERMSYAQLAAASAVVAGDTGIRMLAEVAAGDSYKSWASYGIEALWLAASDKPLPAEGYASSASEVRFEIPSMIRAKARAALDELIVNSKENRALFAKILTLASNEANKNQIVGGVNDFTEHIMKVLTAGSIAVPASILDDFEELVSKDLPEERYQEFLKRYPTVLDPLAAAVIPKHRMGTEFVTDFVIRRHDLRYLVVEIEKPQDRIFTTNDDFTREFTHALGQVLDFQGWVAEHGPYARNALPNIENPRGLLVIGRRAALSARQERKLRRWSVNSNLIDVVTFDDLVTSGRQLLSSLRSLVD</sequence>
<name>A0ABY5Z385_9ACTN</name>
<dbReference type="InterPro" id="IPR025359">
    <property type="entry name" value="SduA_C"/>
</dbReference>
<evidence type="ECO:0000313" key="3">
    <source>
        <dbReference type="Proteomes" id="UP001058271"/>
    </source>
</evidence>
<reference evidence="2" key="1">
    <citation type="submission" date="2021-04" db="EMBL/GenBank/DDBJ databases">
        <title>Biosynthetic gene clusters of Dactylosporangioum roseum.</title>
        <authorList>
            <person name="Hartkoorn R.C."/>
            <person name="Beaudoing E."/>
            <person name="Hot D."/>
            <person name="Moureu S."/>
        </authorList>
    </citation>
    <scope>NUCLEOTIDE SEQUENCE</scope>
    <source>
        <strain evidence="2">NRRL B-16295</strain>
    </source>
</reference>
<evidence type="ECO:0000259" key="1">
    <source>
        <dbReference type="Pfam" id="PF14082"/>
    </source>
</evidence>
<feature type="domain" description="Shedu protein SduA C-terminal" evidence="1">
    <location>
        <begin position="217"/>
        <end position="355"/>
    </location>
</feature>
<dbReference type="RefSeq" id="WP_260725839.1">
    <property type="nucleotide sequence ID" value="NZ_BAAABS010000027.1"/>
</dbReference>
<dbReference type="Proteomes" id="UP001058271">
    <property type="component" value="Chromosome"/>
</dbReference>
<dbReference type="Pfam" id="PF14082">
    <property type="entry name" value="SduA_C"/>
    <property type="match status" value="1"/>
</dbReference>
<dbReference type="EMBL" id="CP073721">
    <property type="protein sequence ID" value="UWZ36501.1"/>
    <property type="molecule type" value="Genomic_DNA"/>
</dbReference>
<accession>A0ABY5Z385</accession>
<proteinExistence type="predicted"/>
<keyword evidence="3" id="KW-1185">Reference proteome</keyword>
<protein>
    <submittedName>
        <fullName evidence="2">DUF4263 domain-containing protein</fullName>
    </submittedName>
</protein>
<gene>
    <name evidence="2" type="ORF">Drose_36720</name>
</gene>
<evidence type="ECO:0000313" key="2">
    <source>
        <dbReference type="EMBL" id="UWZ36501.1"/>
    </source>
</evidence>